<dbReference type="SUPFAM" id="SSF57535">
    <property type="entry name" value="Complement control module/SCR domain"/>
    <property type="match status" value="10"/>
</dbReference>
<dbReference type="PANTHER" id="PTHR45656:SF4">
    <property type="entry name" value="PROTEIN CBR-CLEC-78"/>
    <property type="match status" value="1"/>
</dbReference>
<dbReference type="EMBL" id="JAIZAY010000007">
    <property type="protein sequence ID" value="KAJ8038243.1"/>
    <property type="molecule type" value="Genomic_DNA"/>
</dbReference>
<feature type="domain" description="Sushi" evidence="7">
    <location>
        <begin position="204"/>
        <end position="267"/>
    </location>
</feature>
<feature type="signal peptide" evidence="6">
    <location>
        <begin position="1"/>
        <end position="23"/>
    </location>
</feature>
<proteinExistence type="predicted"/>
<dbReference type="Proteomes" id="UP001152320">
    <property type="component" value="Chromosome 7"/>
</dbReference>
<evidence type="ECO:0000256" key="3">
    <source>
        <dbReference type="ARBA" id="ARBA00022737"/>
    </source>
</evidence>
<evidence type="ECO:0000256" key="1">
    <source>
        <dbReference type="ARBA" id="ARBA00022659"/>
    </source>
</evidence>
<keyword evidence="4 5" id="KW-1015">Disulfide bond</keyword>
<feature type="disulfide bond" evidence="5">
    <location>
        <begin position="489"/>
        <end position="516"/>
    </location>
</feature>
<feature type="disulfide bond" evidence="5">
    <location>
        <begin position="98"/>
        <end position="125"/>
    </location>
</feature>
<dbReference type="PROSITE" id="PS50923">
    <property type="entry name" value="SUSHI"/>
    <property type="match status" value="10"/>
</dbReference>
<sequence length="856" mass="95908">MDRKTCILLMLPVVCMFGITAFGQECEQRDVVAAGRACERACSPDGTCRKQSRECVCDGLCGLSCIRKRCPQLPAPLNGNVVMNANGATIGTEVTYSCDNGYVISGQTNRVCQANKTWSATEPTCIESRLEETCDENDLLVNEMQIEFTYPDGSSQNVELVRRKPPGTIARFKCGHVGYATLGSNAKVCREGEWHVPEPTCERIPCPVMELNGGILEYRDENNRMVDQPRHGDLRIAICPDGHTLRGISQTQCSVGVWLDELPTCEQNIPLCSNETIAKGNVTLQDGESITGNALHGVWRHFTCEQGYTIVGEQRSQCLDGEWTSEKPSCVEDSCSAVANNGEYQHIYYQGRRSPPDFTFPAHTTVEVDCAEGRVLEGPRMSVCRRGSWDPPRLLCVQADTSCPDPGVPRDGIKIGSDYSYDEIVSYECNTRYILEGESSIRCQANGTWNATRPTCRLIQCRRPDEPRNGYSDAHLEYYGQQGTVRFQCDRGYTMRGSRVITCNEHEQWSPPPPLCLGQCRIPSCPSNGRWTINNGGWYSNCRLNRMVDSGFRLTYRCDNDYFKCQQVEPVCNDRVWVPDTHNLCVPLGCSFVTLRDPRLTASYTYSGTNECFHPTYHQQETVVEYSCNIGYKIRDGGPSQATCGRRGWLPQQQPACVEVTCPYIQFPYGSVTYRQNGPFTSNRGHTATARFNCIEGYRLEGHTISCDNGIWNDTIPTCVEEPCLMTSVERYNMDVQYEIPPVSHEITAGLKPAGTIANFICRQYGFEASQTKRCERGRWRGDDPRCSRIPCDHEALRNGDVTYTLDGNEHALPVHGVIRRFSCDAGFIIDDNESSRCDAGTWTRRLPVCNENTMN</sequence>
<keyword evidence="3" id="KW-0677">Repeat</keyword>
<reference evidence="8" key="1">
    <citation type="submission" date="2021-10" db="EMBL/GenBank/DDBJ databases">
        <title>Tropical sea cucumber genome reveals ecological adaptation and Cuvierian tubules defense mechanism.</title>
        <authorList>
            <person name="Chen T."/>
        </authorList>
    </citation>
    <scope>NUCLEOTIDE SEQUENCE</scope>
    <source>
        <strain evidence="8">Nanhai2018</strain>
        <tissue evidence="8">Muscle</tissue>
    </source>
</reference>
<evidence type="ECO:0000256" key="2">
    <source>
        <dbReference type="ARBA" id="ARBA00022729"/>
    </source>
</evidence>
<protein>
    <submittedName>
        <fullName evidence="8">Sushi, von Willebrand factor type A, EGF and pentraxin domain-containing protein 1</fullName>
    </submittedName>
</protein>
<evidence type="ECO:0000256" key="5">
    <source>
        <dbReference type="PROSITE-ProRule" id="PRU00302"/>
    </source>
</evidence>
<name>A0A9Q1C4U3_HOLLE</name>
<dbReference type="CDD" id="cd00033">
    <property type="entry name" value="CCP"/>
    <property type="match status" value="6"/>
</dbReference>
<accession>A0A9Q1C4U3</accession>
<feature type="domain" description="Sushi" evidence="7">
    <location>
        <begin position="68"/>
        <end position="127"/>
    </location>
</feature>
<evidence type="ECO:0000256" key="6">
    <source>
        <dbReference type="SAM" id="SignalP"/>
    </source>
</evidence>
<feature type="domain" description="Sushi" evidence="7">
    <location>
        <begin position="459"/>
        <end position="518"/>
    </location>
</feature>
<feature type="chain" id="PRO_5040254269" evidence="6">
    <location>
        <begin position="24"/>
        <end position="856"/>
    </location>
</feature>
<feature type="disulfide bond" evidence="5">
    <location>
        <begin position="174"/>
        <end position="201"/>
    </location>
</feature>
<evidence type="ECO:0000313" key="8">
    <source>
        <dbReference type="EMBL" id="KAJ8038243.1"/>
    </source>
</evidence>
<feature type="domain" description="Sushi" evidence="7">
    <location>
        <begin position="660"/>
        <end position="721"/>
    </location>
</feature>
<dbReference type="AlphaFoldDB" id="A0A9Q1C4U3"/>
<dbReference type="InterPro" id="IPR035976">
    <property type="entry name" value="Sushi/SCR/CCP_sf"/>
</dbReference>
<feature type="domain" description="Sushi" evidence="7">
    <location>
        <begin position="333"/>
        <end position="398"/>
    </location>
</feature>
<feature type="domain" description="Sushi" evidence="7">
    <location>
        <begin position="790"/>
        <end position="852"/>
    </location>
</feature>
<evidence type="ECO:0000256" key="4">
    <source>
        <dbReference type="ARBA" id="ARBA00023157"/>
    </source>
</evidence>
<comment type="caution">
    <text evidence="8">The sequence shown here is derived from an EMBL/GenBank/DDBJ whole genome shotgun (WGS) entry which is preliminary data.</text>
</comment>
<dbReference type="OrthoDB" id="9991441at2759"/>
<feature type="domain" description="Sushi" evidence="7">
    <location>
        <begin position="588"/>
        <end position="659"/>
    </location>
</feature>
<feature type="domain" description="Sushi" evidence="7">
    <location>
        <begin position="401"/>
        <end position="458"/>
    </location>
</feature>
<feature type="disulfide bond" evidence="5">
    <location>
        <begin position="429"/>
        <end position="456"/>
    </location>
</feature>
<dbReference type="Gene3D" id="2.10.70.10">
    <property type="entry name" value="Complement Module, domain 1"/>
    <property type="match status" value="9"/>
</dbReference>
<keyword evidence="1 5" id="KW-0768">Sushi</keyword>
<dbReference type="FunFam" id="2.10.70.10:FF:000014">
    <property type="entry name" value="Membrane cofactor protein"/>
    <property type="match status" value="2"/>
</dbReference>
<dbReference type="Pfam" id="PF00084">
    <property type="entry name" value="Sushi"/>
    <property type="match status" value="5"/>
</dbReference>
<evidence type="ECO:0000313" key="9">
    <source>
        <dbReference type="Proteomes" id="UP001152320"/>
    </source>
</evidence>
<gene>
    <name evidence="8" type="ORF">HOLleu_15609</name>
</gene>
<dbReference type="InterPro" id="IPR051277">
    <property type="entry name" value="SEZ6_CSMD_C4BPB_Regulators"/>
</dbReference>
<dbReference type="SMART" id="SM00032">
    <property type="entry name" value="CCP"/>
    <property type="match status" value="10"/>
</dbReference>
<dbReference type="InterPro" id="IPR000436">
    <property type="entry name" value="Sushi_SCR_CCP_dom"/>
</dbReference>
<dbReference type="PANTHER" id="PTHR45656">
    <property type="entry name" value="PROTEIN CBR-CLEC-78"/>
    <property type="match status" value="1"/>
</dbReference>
<comment type="caution">
    <text evidence="5">Lacks conserved residue(s) required for the propagation of feature annotation.</text>
</comment>
<feature type="domain" description="Sushi" evidence="7">
    <location>
        <begin position="132"/>
        <end position="203"/>
    </location>
</feature>
<organism evidence="8 9">
    <name type="scientific">Holothuria leucospilota</name>
    <name type="common">Black long sea cucumber</name>
    <name type="synonym">Mertensiothuria leucospilota</name>
    <dbReference type="NCBI Taxonomy" id="206669"/>
    <lineage>
        <taxon>Eukaryota</taxon>
        <taxon>Metazoa</taxon>
        <taxon>Echinodermata</taxon>
        <taxon>Eleutherozoa</taxon>
        <taxon>Echinozoa</taxon>
        <taxon>Holothuroidea</taxon>
        <taxon>Aspidochirotacea</taxon>
        <taxon>Aspidochirotida</taxon>
        <taxon>Holothuriidae</taxon>
        <taxon>Holothuria</taxon>
    </lineage>
</organism>
<feature type="domain" description="Sushi" evidence="7">
    <location>
        <begin position="270"/>
        <end position="332"/>
    </location>
</feature>
<keyword evidence="2 6" id="KW-0732">Signal</keyword>
<keyword evidence="9" id="KW-1185">Reference proteome</keyword>
<evidence type="ECO:0000259" key="7">
    <source>
        <dbReference type="PROSITE" id="PS50923"/>
    </source>
</evidence>